<reference evidence="1 2" key="1">
    <citation type="submission" date="2020-08" db="EMBL/GenBank/DDBJ databases">
        <title>Bridging the membrane lipid divide: bacteria of the FCB group superphylum have the potential to synthesize archaeal ether lipids.</title>
        <authorList>
            <person name="Villanueva L."/>
            <person name="Von Meijenfeldt F.A.B."/>
            <person name="Westbye A.B."/>
            <person name="Yadav S."/>
            <person name="Hopmans E.C."/>
            <person name="Dutilh B.E."/>
            <person name="Sinninghe Damste J.S."/>
        </authorList>
    </citation>
    <scope>NUCLEOTIDE SEQUENCE [LARGE SCALE GENOMIC DNA]</scope>
    <source>
        <strain evidence="1">NIOZ-UU17</strain>
    </source>
</reference>
<sequence>MLIKRLYPHQAQRSSSAALFKHSGLYFANDEWPMTIRHRSYFFDQGILFECRQCGACCTGDPGIVHVYHDEVESIARYLSEGVLSFIEKYLYTINREYGIKEHADGQCYFYQDGCTIYPVRPGQCRTFPFWFENLRSSKKWRQVSKACPGIGSGKLYYKEQILKIINSTFVDHVNNIP</sequence>
<name>A0A8J6TQF2_9BACT</name>
<protein>
    <submittedName>
        <fullName evidence="1">YkgJ family cysteine cluster protein</fullName>
    </submittedName>
</protein>
<dbReference type="EMBL" id="JACNIG010000141">
    <property type="protein sequence ID" value="MBC8431407.1"/>
    <property type="molecule type" value="Genomic_DNA"/>
</dbReference>
<organism evidence="1 2">
    <name type="scientific">Candidatus Desulfatibia vada</name>
    <dbReference type="NCBI Taxonomy" id="2841696"/>
    <lineage>
        <taxon>Bacteria</taxon>
        <taxon>Pseudomonadati</taxon>
        <taxon>Thermodesulfobacteriota</taxon>
        <taxon>Desulfobacteria</taxon>
        <taxon>Desulfobacterales</taxon>
        <taxon>Desulfobacterales incertae sedis</taxon>
        <taxon>Candidatus Desulfatibia</taxon>
    </lineage>
</organism>
<dbReference type="InterPro" id="IPR005358">
    <property type="entry name" value="Puta_zinc/iron-chelating_dom"/>
</dbReference>
<dbReference type="Proteomes" id="UP000605201">
    <property type="component" value="Unassembled WGS sequence"/>
</dbReference>
<dbReference type="Pfam" id="PF03692">
    <property type="entry name" value="CxxCxxCC"/>
    <property type="match status" value="1"/>
</dbReference>
<proteinExistence type="predicted"/>
<comment type="caution">
    <text evidence="1">The sequence shown here is derived from an EMBL/GenBank/DDBJ whole genome shotgun (WGS) entry which is preliminary data.</text>
</comment>
<evidence type="ECO:0000313" key="2">
    <source>
        <dbReference type="Proteomes" id="UP000605201"/>
    </source>
</evidence>
<dbReference type="PANTHER" id="PTHR35866:SF1">
    <property type="entry name" value="YKGJ FAMILY CYSTEINE CLUSTER PROTEIN"/>
    <property type="match status" value="1"/>
</dbReference>
<dbReference type="AlphaFoldDB" id="A0A8J6TQF2"/>
<gene>
    <name evidence="1" type="ORF">H8D96_05765</name>
</gene>
<dbReference type="PANTHER" id="PTHR35866">
    <property type="entry name" value="PUTATIVE-RELATED"/>
    <property type="match status" value="1"/>
</dbReference>
<accession>A0A8J6TQF2</accession>
<evidence type="ECO:0000313" key="1">
    <source>
        <dbReference type="EMBL" id="MBC8431407.1"/>
    </source>
</evidence>